<dbReference type="OrthoDB" id="9136at2157"/>
<dbReference type="HAMAP" id="MF_01086">
    <property type="entry name" value="UPF0284"/>
    <property type="match status" value="1"/>
</dbReference>
<protein>
    <recommendedName>
        <fullName evidence="1">UPF0284 protein Ferp_1736</fullName>
    </recommendedName>
</protein>
<dbReference type="InterPro" id="IPR036087">
    <property type="entry name" value="Nict_dMeBzImd_PRibTrfase_sf"/>
</dbReference>
<name>D3RZG7_FERPA</name>
<proteinExistence type="inferred from homology"/>
<sequence>MYEVLKGRDFSELLKGDVSFVLCIGNTKTAEIPGITVAGANPDLIKFTPPADAELLYYGKCRSIPFPPATPDGKPTPALITYTALRLVKPQLFVVDSGLMIKPKIPYVSINAPVGENIYEREAMNIERVEEAFEYAKIFGKEVSKNSDCLMIAESIPAGTTTAGAVLKALGKEPKVSSSMPENPVEIKMKVIERAASRVNSEDPIEIIAKVGDPVMIGVTGVALGSEKPVVLAGGTQMAAVANLIKLFKKDFKVNIATTSYIAKDRTADIVGITPEDANVIAADPLLKNSSKEGLKAYEEGFVKEGVGMGGATLLAYVKGYESAFLKEVEKDYEKIVG</sequence>
<dbReference type="NCBIfam" id="NF003372">
    <property type="entry name" value="PRK04447.1-5"/>
    <property type="match status" value="1"/>
</dbReference>
<dbReference type="CDD" id="cd02439">
    <property type="entry name" value="DMB-PRT_CobT"/>
    <property type="match status" value="1"/>
</dbReference>
<dbReference type="NCBIfam" id="TIGR00303">
    <property type="entry name" value="nicotinate mononucleotide-dependent phosphoribosyltransferase CobT"/>
    <property type="match status" value="1"/>
</dbReference>
<organism evidence="2 3">
    <name type="scientific">Ferroglobus placidus (strain DSM 10642 / AEDII12DO)</name>
    <dbReference type="NCBI Taxonomy" id="589924"/>
    <lineage>
        <taxon>Archaea</taxon>
        <taxon>Methanobacteriati</taxon>
        <taxon>Methanobacteriota</taxon>
        <taxon>Archaeoglobi</taxon>
        <taxon>Archaeoglobales</taxon>
        <taxon>Archaeoglobaceae</taxon>
        <taxon>Ferroglobus</taxon>
    </lineage>
</organism>
<dbReference type="GO" id="GO:0008939">
    <property type="term" value="F:nicotinate-nucleotide-dimethylbenzimidazole phosphoribosyltransferase activity"/>
    <property type="evidence" value="ECO:0007669"/>
    <property type="project" value="InterPro"/>
</dbReference>
<dbReference type="PaxDb" id="589924-Ferp_1736"/>
<dbReference type="STRING" id="589924.Ferp_1736"/>
<dbReference type="KEGG" id="fpl:Ferp_1736"/>
<dbReference type="AlphaFoldDB" id="D3RZG7"/>
<accession>D3RZG7</accession>
<keyword evidence="2" id="KW-0808">Transferase</keyword>
<reference evidence="3" key="1">
    <citation type="submission" date="2010-02" db="EMBL/GenBank/DDBJ databases">
        <title>Complete sequence of Ferroglobus placidus DSM 10642.</title>
        <authorList>
            <consortium name="US DOE Joint Genome Institute"/>
            <person name="Lucas S."/>
            <person name="Copeland A."/>
            <person name="Lapidus A."/>
            <person name="Cheng J.-F."/>
            <person name="Bruce D."/>
            <person name="Goodwin L."/>
            <person name="Pitluck S."/>
            <person name="Saunders E."/>
            <person name="Brettin T."/>
            <person name="Detter J.C."/>
            <person name="Han C."/>
            <person name="Tapia R."/>
            <person name="Larimer F."/>
            <person name="Land M."/>
            <person name="Hauser L."/>
            <person name="Kyrpides N."/>
            <person name="Ivanova N."/>
            <person name="Holmes D."/>
            <person name="Lovley D."/>
            <person name="Kyrpides N."/>
            <person name="Anderson I.J."/>
            <person name="Woyke T."/>
        </authorList>
    </citation>
    <scope>NUCLEOTIDE SEQUENCE [LARGE SCALE GENOMIC DNA]</scope>
    <source>
        <strain evidence="3">DSM 10642 / AEDII12DO</strain>
    </source>
</reference>
<dbReference type="GeneID" id="8779263"/>
<comment type="similarity">
    <text evidence="1">Belongs to the UPF0284 family.</text>
</comment>
<dbReference type="EMBL" id="CP001899">
    <property type="protein sequence ID" value="ADC65880.1"/>
    <property type="molecule type" value="Genomic_DNA"/>
</dbReference>
<dbReference type="Proteomes" id="UP000002613">
    <property type="component" value="Chromosome"/>
</dbReference>
<dbReference type="HOGENOM" id="CLU_053134_0_0_2"/>
<gene>
    <name evidence="2" type="ordered locus">Ferp_1736</name>
</gene>
<dbReference type="eggNOG" id="arCOG04272">
    <property type="taxonomic scope" value="Archaea"/>
</dbReference>
<dbReference type="InterPro" id="IPR002805">
    <property type="entry name" value="Nict_dMeBzImd_PRibTrfase_arc"/>
</dbReference>
<dbReference type="Gene3D" id="3.40.50.10210">
    <property type="match status" value="1"/>
</dbReference>
<dbReference type="InterPro" id="IPR003200">
    <property type="entry name" value="Nict_dMeBzImd_PRibTrfase"/>
</dbReference>
<evidence type="ECO:0000313" key="2">
    <source>
        <dbReference type="EMBL" id="ADC65880.1"/>
    </source>
</evidence>
<reference evidence="2 3" key="2">
    <citation type="journal article" date="2011" name="Stand. Genomic Sci.">
        <title>Complete genome sequence of Ferroglobus placidus AEDII12DO.</title>
        <authorList>
            <person name="Anderson I."/>
            <person name="Risso C."/>
            <person name="Holmes D."/>
            <person name="Lucas S."/>
            <person name="Copeland A."/>
            <person name="Lapidus A."/>
            <person name="Cheng J.F."/>
            <person name="Bruce D."/>
            <person name="Goodwin L."/>
            <person name="Pitluck S."/>
            <person name="Saunders E."/>
            <person name="Brettin T."/>
            <person name="Detter J.C."/>
            <person name="Han C."/>
            <person name="Tapia R."/>
            <person name="Larimer F."/>
            <person name="Land M."/>
            <person name="Hauser L."/>
            <person name="Woyke T."/>
            <person name="Lovley D."/>
            <person name="Kyrpides N."/>
            <person name="Ivanova N."/>
        </authorList>
    </citation>
    <scope>NUCLEOTIDE SEQUENCE [LARGE SCALE GENOMIC DNA]</scope>
    <source>
        <strain evidence="3">DSM 10642 / AEDII12DO</strain>
    </source>
</reference>
<dbReference type="SUPFAM" id="SSF52733">
    <property type="entry name" value="Nicotinate mononucleotide:5,6-dimethylbenzimidazole phosphoribosyltransferase (CobT)"/>
    <property type="match status" value="1"/>
</dbReference>
<evidence type="ECO:0000256" key="1">
    <source>
        <dbReference type="HAMAP-Rule" id="MF_01086"/>
    </source>
</evidence>
<keyword evidence="2" id="KW-0328">Glycosyltransferase</keyword>
<dbReference type="RefSeq" id="WP_012966219.1">
    <property type="nucleotide sequence ID" value="NC_013849.1"/>
</dbReference>
<evidence type="ECO:0000313" key="3">
    <source>
        <dbReference type="Proteomes" id="UP000002613"/>
    </source>
</evidence>
<dbReference type="PANTHER" id="PTHR38811:SF1">
    <property type="entry name" value="UPF0284 PROTEIN SLL1500"/>
    <property type="match status" value="1"/>
</dbReference>
<dbReference type="PANTHER" id="PTHR38811">
    <property type="match status" value="1"/>
</dbReference>
<dbReference type="Pfam" id="PF02277">
    <property type="entry name" value="DBI_PRT"/>
    <property type="match status" value="1"/>
</dbReference>
<keyword evidence="3" id="KW-1185">Reference proteome</keyword>